<proteinExistence type="predicted"/>
<evidence type="ECO:0000313" key="3">
    <source>
        <dbReference type="Proteomes" id="UP000192596"/>
    </source>
</evidence>
<organism evidence="2 3">
    <name type="scientific">Cryoendolithus antarcticus</name>
    <dbReference type="NCBI Taxonomy" id="1507870"/>
    <lineage>
        <taxon>Eukaryota</taxon>
        <taxon>Fungi</taxon>
        <taxon>Dikarya</taxon>
        <taxon>Ascomycota</taxon>
        <taxon>Pezizomycotina</taxon>
        <taxon>Dothideomycetes</taxon>
        <taxon>Dothideomycetidae</taxon>
        <taxon>Cladosporiales</taxon>
        <taxon>Cladosporiaceae</taxon>
        <taxon>Cryoendolithus</taxon>
    </lineage>
</organism>
<accession>A0A1V8SV50</accession>
<reference evidence="3" key="1">
    <citation type="submission" date="2017-03" db="EMBL/GenBank/DDBJ databases">
        <title>Genomes of endolithic fungi from Antarctica.</title>
        <authorList>
            <person name="Coleine C."/>
            <person name="Masonjones S."/>
            <person name="Stajich J.E."/>
        </authorList>
    </citation>
    <scope>NUCLEOTIDE SEQUENCE [LARGE SCALE GENOMIC DNA]</scope>
    <source>
        <strain evidence="3">CCFEE 5527</strain>
    </source>
</reference>
<protein>
    <recommendedName>
        <fullName evidence="1">F-box domain-containing protein</fullName>
    </recommendedName>
</protein>
<comment type="caution">
    <text evidence="2">The sequence shown here is derived from an EMBL/GenBank/DDBJ whole genome shotgun (WGS) entry which is preliminary data.</text>
</comment>
<feature type="domain" description="F-box" evidence="1">
    <location>
        <begin position="2"/>
        <end position="51"/>
    </location>
</feature>
<evidence type="ECO:0000313" key="2">
    <source>
        <dbReference type="EMBL" id="OQO02911.1"/>
    </source>
</evidence>
<dbReference type="Proteomes" id="UP000192596">
    <property type="component" value="Unassembled WGS sequence"/>
</dbReference>
<sequence>MPVYFTTLPPEVLELVSSSLSLSGLRSLRLVSRDLTATIAKGRYLNYFKSKRLLLTSDDLLHFQKGLRNGGSTYALERLTLVGPVVASDAEISEDQIEQRAAALATAWQALNIHTSTCRLRHLTLEVETHPSYEWITLMAPVRRSSYPVPDNYQSVLRSARLTFRVTIQALERCTLPLDSLDLFGTIPRCSLPMGELWWLWDRQTTAPWMTGLRNLTISITPSRSSSVRDDDTACSIEMSQQVPSALELLTDPQALVRFLKAAPSLSKLSVRHYDAYGVQYMNPNTARSASFAGHLHWIDAIAKDVSLLHLSTLTLRHTYATEAGLARLLSGSPLRSLTLEYVHLTKGGSFQNVLKLISGPRRTVQLQYLVMADLWEDRLMRFAIPWKRDEGDQTFGDDKYGPNHVYVGKSDDLNELIKIACDTSQQSGEIEYVFWLQYCRLQFGPPS</sequence>
<dbReference type="AlphaFoldDB" id="A0A1V8SV50"/>
<keyword evidence="3" id="KW-1185">Reference proteome</keyword>
<gene>
    <name evidence="2" type="ORF">B0A48_11194</name>
</gene>
<dbReference type="InterPro" id="IPR001810">
    <property type="entry name" value="F-box_dom"/>
</dbReference>
<dbReference type="OrthoDB" id="3438345at2759"/>
<name>A0A1V8SV50_9PEZI</name>
<dbReference type="EMBL" id="NAJO01000026">
    <property type="protein sequence ID" value="OQO02911.1"/>
    <property type="molecule type" value="Genomic_DNA"/>
</dbReference>
<dbReference type="PROSITE" id="PS50181">
    <property type="entry name" value="FBOX"/>
    <property type="match status" value="1"/>
</dbReference>
<dbReference type="InParanoid" id="A0A1V8SV50"/>
<evidence type="ECO:0000259" key="1">
    <source>
        <dbReference type="PROSITE" id="PS50181"/>
    </source>
</evidence>